<keyword evidence="5 8" id="KW-1133">Transmembrane helix</keyword>
<dbReference type="PRINTS" id="PR00171">
    <property type="entry name" value="SUGRTRNSPORT"/>
</dbReference>
<dbReference type="Pfam" id="PF00083">
    <property type="entry name" value="Sugar_tr"/>
    <property type="match status" value="1"/>
</dbReference>
<evidence type="ECO:0000256" key="2">
    <source>
        <dbReference type="ARBA" id="ARBA00010992"/>
    </source>
</evidence>
<feature type="transmembrane region" description="Helical" evidence="8">
    <location>
        <begin position="434"/>
        <end position="453"/>
    </location>
</feature>
<dbReference type="Gene3D" id="1.20.1250.20">
    <property type="entry name" value="MFS general substrate transporter like domains"/>
    <property type="match status" value="1"/>
</dbReference>
<comment type="caution">
    <text evidence="10">The sequence shown here is derived from an EMBL/GenBank/DDBJ whole genome shotgun (WGS) entry which is preliminary data.</text>
</comment>
<protein>
    <submittedName>
        <fullName evidence="10">General substrate transporter</fullName>
    </submittedName>
</protein>
<feature type="transmembrane region" description="Helical" evidence="8">
    <location>
        <begin position="125"/>
        <end position="142"/>
    </location>
</feature>
<evidence type="ECO:0000256" key="8">
    <source>
        <dbReference type="SAM" id="Phobius"/>
    </source>
</evidence>
<reference evidence="10" key="1">
    <citation type="submission" date="2023-03" db="EMBL/GenBank/DDBJ databases">
        <title>Massive genome expansion in bonnet fungi (Mycena s.s.) driven by repeated elements and novel gene families across ecological guilds.</title>
        <authorList>
            <consortium name="Lawrence Berkeley National Laboratory"/>
            <person name="Harder C.B."/>
            <person name="Miyauchi S."/>
            <person name="Viragh M."/>
            <person name="Kuo A."/>
            <person name="Thoen E."/>
            <person name="Andreopoulos B."/>
            <person name="Lu D."/>
            <person name="Skrede I."/>
            <person name="Drula E."/>
            <person name="Henrissat B."/>
            <person name="Morin E."/>
            <person name="Kohler A."/>
            <person name="Barry K."/>
            <person name="LaButti K."/>
            <person name="Morin E."/>
            <person name="Salamov A."/>
            <person name="Lipzen A."/>
            <person name="Mereny Z."/>
            <person name="Hegedus B."/>
            <person name="Baldrian P."/>
            <person name="Stursova M."/>
            <person name="Weitz H."/>
            <person name="Taylor A."/>
            <person name="Grigoriev I.V."/>
            <person name="Nagy L.G."/>
            <person name="Martin F."/>
            <person name="Kauserud H."/>
        </authorList>
    </citation>
    <scope>NUCLEOTIDE SEQUENCE</scope>
    <source>
        <strain evidence="10">9284</strain>
    </source>
</reference>
<organism evidence="10 11">
    <name type="scientific">Roridomyces roridus</name>
    <dbReference type="NCBI Taxonomy" id="1738132"/>
    <lineage>
        <taxon>Eukaryota</taxon>
        <taxon>Fungi</taxon>
        <taxon>Dikarya</taxon>
        <taxon>Basidiomycota</taxon>
        <taxon>Agaricomycotina</taxon>
        <taxon>Agaricomycetes</taxon>
        <taxon>Agaricomycetidae</taxon>
        <taxon>Agaricales</taxon>
        <taxon>Marasmiineae</taxon>
        <taxon>Mycenaceae</taxon>
        <taxon>Roridomyces</taxon>
    </lineage>
</organism>
<feature type="transmembrane region" description="Helical" evidence="8">
    <location>
        <begin position="304"/>
        <end position="326"/>
    </location>
</feature>
<dbReference type="InterPro" id="IPR005828">
    <property type="entry name" value="MFS_sugar_transport-like"/>
</dbReference>
<sequence length="454" mass="48742">MSRNGEAFTQFGWLVCLWILLIPFQYGYHISALNQIQSVVTCKELFPDTRRYYGLPTCLPMSDFTFSVVTTLFTVGGLAGSIVANLVMDRWGRRAAARISAAFVAVGSSLMCVSASVGILGLGRLLVGVGSGLGLCLAPVFLAEIAPAKISGNVGVLTQLGIVIGIFVTQALGLRFATPTQWRSVLFISAATSVVQFLLSPLMVDSPTWLGTKGQVEPKKAASRKLWGKETPATPSVEDPLLDEMEARRSEGTPALTVPQVLSARELKKPLAIVCFAMLSQQLSGINAVLYYSNEILSKSLPDFGPYVSLGITIVNLLMTFPPIFLIERMGRKQLLTISTFGAISSLTLVGLGLNTGFVTLSSIAILTFVTSFAIGLGPIPFVILPEVSPNHAVSALSTIALSLNWIANFCVGLVFLPIRNLLADGDPTKEGRVFYLFAVALFSSMFALSRVYR</sequence>
<dbReference type="PANTHER" id="PTHR23503:SF8">
    <property type="entry name" value="FACILITATED GLUCOSE TRANSPORTER PROTEIN 1"/>
    <property type="match status" value="1"/>
</dbReference>
<evidence type="ECO:0000313" key="11">
    <source>
        <dbReference type="Proteomes" id="UP001221142"/>
    </source>
</evidence>
<evidence type="ECO:0000256" key="5">
    <source>
        <dbReference type="ARBA" id="ARBA00022989"/>
    </source>
</evidence>
<keyword evidence="4 8" id="KW-0812">Transmembrane</keyword>
<comment type="catalytic activity">
    <reaction evidence="7">
        <text>myo-inositol(out) + H(+)(out) = myo-inositol(in) + H(+)(in)</text>
        <dbReference type="Rhea" id="RHEA:60364"/>
        <dbReference type="ChEBI" id="CHEBI:15378"/>
        <dbReference type="ChEBI" id="CHEBI:17268"/>
    </reaction>
</comment>
<evidence type="ECO:0000259" key="9">
    <source>
        <dbReference type="PROSITE" id="PS50850"/>
    </source>
</evidence>
<feature type="transmembrane region" description="Helical" evidence="8">
    <location>
        <begin position="185"/>
        <end position="204"/>
    </location>
</feature>
<evidence type="ECO:0000256" key="4">
    <source>
        <dbReference type="ARBA" id="ARBA00022692"/>
    </source>
</evidence>
<feature type="transmembrane region" description="Helical" evidence="8">
    <location>
        <begin position="64"/>
        <end position="87"/>
    </location>
</feature>
<feature type="transmembrane region" description="Helical" evidence="8">
    <location>
        <begin position="364"/>
        <end position="385"/>
    </location>
</feature>
<proteinExistence type="inferred from homology"/>
<comment type="subcellular location">
    <subcellularLocation>
        <location evidence="1">Membrane</location>
        <topology evidence="1">Multi-pass membrane protein</topology>
    </subcellularLocation>
</comment>
<dbReference type="SUPFAM" id="SSF103473">
    <property type="entry name" value="MFS general substrate transporter"/>
    <property type="match status" value="1"/>
</dbReference>
<feature type="transmembrane region" description="Helical" evidence="8">
    <location>
        <begin position="99"/>
        <end position="119"/>
    </location>
</feature>
<evidence type="ECO:0000313" key="10">
    <source>
        <dbReference type="EMBL" id="KAJ7632244.1"/>
    </source>
</evidence>
<dbReference type="GO" id="GO:0015149">
    <property type="term" value="F:hexose transmembrane transporter activity"/>
    <property type="evidence" value="ECO:0007669"/>
    <property type="project" value="TreeGrafter"/>
</dbReference>
<feature type="transmembrane region" description="Helical" evidence="8">
    <location>
        <begin position="154"/>
        <end position="173"/>
    </location>
</feature>
<feature type="domain" description="Major facilitator superfamily (MFS) profile" evidence="9">
    <location>
        <begin position="15"/>
        <end position="454"/>
    </location>
</feature>
<gene>
    <name evidence="10" type="ORF">FB45DRAFT_911913</name>
</gene>
<keyword evidence="11" id="KW-1185">Reference proteome</keyword>
<dbReference type="InterPro" id="IPR020846">
    <property type="entry name" value="MFS_dom"/>
</dbReference>
<dbReference type="InterPro" id="IPR003663">
    <property type="entry name" value="Sugar/inositol_transpt"/>
</dbReference>
<dbReference type="InterPro" id="IPR045263">
    <property type="entry name" value="GLUT"/>
</dbReference>
<evidence type="ECO:0000256" key="6">
    <source>
        <dbReference type="ARBA" id="ARBA00023136"/>
    </source>
</evidence>
<feature type="transmembrane region" description="Helical" evidence="8">
    <location>
        <begin position="338"/>
        <end position="358"/>
    </location>
</feature>
<dbReference type="AlphaFoldDB" id="A0AAD7BW11"/>
<name>A0AAD7BW11_9AGAR</name>
<evidence type="ECO:0000256" key="3">
    <source>
        <dbReference type="ARBA" id="ARBA00022448"/>
    </source>
</evidence>
<feature type="transmembrane region" description="Helical" evidence="8">
    <location>
        <begin position="7"/>
        <end position="26"/>
    </location>
</feature>
<dbReference type="EMBL" id="JARKIF010000008">
    <property type="protein sequence ID" value="KAJ7632244.1"/>
    <property type="molecule type" value="Genomic_DNA"/>
</dbReference>
<dbReference type="InterPro" id="IPR036259">
    <property type="entry name" value="MFS_trans_sf"/>
</dbReference>
<dbReference type="PANTHER" id="PTHR23503">
    <property type="entry name" value="SOLUTE CARRIER FAMILY 2"/>
    <property type="match status" value="1"/>
</dbReference>
<accession>A0AAD7BW11</accession>
<dbReference type="PROSITE" id="PS50850">
    <property type="entry name" value="MFS"/>
    <property type="match status" value="1"/>
</dbReference>
<keyword evidence="6 8" id="KW-0472">Membrane</keyword>
<evidence type="ECO:0000256" key="1">
    <source>
        <dbReference type="ARBA" id="ARBA00004141"/>
    </source>
</evidence>
<dbReference type="GO" id="GO:0016020">
    <property type="term" value="C:membrane"/>
    <property type="evidence" value="ECO:0007669"/>
    <property type="project" value="UniProtKB-SubCell"/>
</dbReference>
<dbReference type="Proteomes" id="UP001221142">
    <property type="component" value="Unassembled WGS sequence"/>
</dbReference>
<feature type="transmembrane region" description="Helical" evidence="8">
    <location>
        <begin position="271"/>
        <end position="292"/>
    </location>
</feature>
<feature type="transmembrane region" description="Helical" evidence="8">
    <location>
        <begin position="397"/>
        <end position="419"/>
    </location>
</feature>
<comment type="similarity">
    <text evidence="2">Belongs to the major facilitator superfamily. Sugar transporter (TC 2.A.1.1) family.</text>
</comment>
<keyword evidence="3" id="KW-0813">Transport</keyword>
<evidence type="ECO:0000256" key="7">
    <source>
        <dbReference type="ARBA" id="ARBA00049119"/>
    </source>
</evidence>